<protein>
    <submittedName>
        <fullName evidence="1">Uncharacterized protein</fullName>
    </submittedName>
</protein>
<sequence>MSKQKGVNSIYKATSRVSEQVMLASQSSVGALSLHLRLAILVLWTMSLRSLSVQLLLPHIQRSAERQRKDIEQIQAN</sequence>
<comment type="caution">
    <text evidence="1">The sequence shown here is derived from an EMBL/GenBank/DDBJ whole genome shotgun (WGS) entry which is preliminary data.</text>
</comment>
<proteinExistence type="predicted"/>
<evidence type="ECO:0000313" key="1">
    <source>
        <dbReference type="EMBL" id="KAJ1358576.1"/>
    </source>
</evidence>
<name>A0AAD5N232_PARTN</name>
<gene>
    <name evidence="1" type="ORF">KIN20_017043</name>
</gene>
<evidence type="ECO:0000313" key="2">
    <source>
        <dbReference type="Proteomes" id="UP001196413"/>
    </source>
</evidence>
<dbReference type="AlphaFoldDB" id="A0AAD5N232"/>
<dbReference type="EMBL" id="JAHQIW010003404">
    <property type="protein sequence ID" value="KAJ1358576.1"/>
    <property type="molecule type" value="Genomic_DNA"/>
</dbReference>
<dbReference type="Proteomes" id="UP001196413">
    <property type="component" value="Unassembled WGS sequence"/>
</dbReference>
<organism evidence="1 2">
    <name type="scientific">Parelaphostrongylus tenuis</name>
    <name type="common">Meningeal worm</name>
    <dbReference type="NCBI Taxonomy" id="148309"/>
    <lineage>
        <taxon>Eukaryota</taxon>
        <taxon>Metazoa</taxon>
        <taxon>Ecdysozoa</taxon>
        <taxon>Nematoda</taxon>
        <taxon>Chromadorea</taxon>
        <taxon>Rhabditida</taxon>
        <taxon>Rhabditina</taxon>
        <taxon>Rhabditomorpha</taxon>
        <taxon>Strongyloidea</taxon>
        <taxon>Metastrongylidae</taxon>
        <taxon>Parelaphostrongylus</taxon>
    </lineage>
</organism>
<accession>A0AAD5N232</accession>
<reference evidence="1" key="1">
    <citation type="submission" date="2021-06" db="EMBL/GenBank/DDBJ databases">
        <title>Parelaphostrongylus tenuis whole genome reference sequence.</title>
        <authorList>
            <person name="Garwood T.J."/>
            <person name="Larsen P.A."/>
            <person name="Fountain-Jones N.M."/>
            <person name="Garbe J.R."/>
            <person name="Macchietto M.G."/>
            <person name="Kania S.A."/>
            <person name="Gerhold R.W."/>
            <person name="Richards J.E."/>
            <person name="Wolf T.M."/>
        </authorList>
    </citation>
    <scope>NUCLEOTIDE SEQUENCE</scope>
    <source>
        <strain evidence="1">MNPRO001-30</strain>
        <tissue evidence="1">Meninges</tissue>
    </source>
</reference>
<keyword evidence="2" id="KW-1185">Reference proteome</keyword>